<dbReference type="GO" id="GO:0006310">
    <property type="term" value="P:DNA recombination"/>
    <property type="evidence" value="ECO:0007669"/>
    <property type="project" value="UniProtKB-KW"/>
</dbReference>
<name>C0VZN7_9ACTO</name>
<comment type="similarity">
    <text evidence="2">Belongs to the RmuC family.</text>
</comment>
<organism evidence="6 7">
    <name type="scientific">Gleimia coleocanis DSM 15436</name>
    <dbReference type="NCBI Taxonomy" id="525245"/>
    <lineage>
        <taxon>Bacteria</taxon>
        <taxon>Bacillati</taxon>
        <taxon>Actinomycetota</taxon>
        <taxon>Actinomycetes</taxon>
        <taxon>Actinomycetales</taxon>
        <taxon>Actinomycetaceae</taxon>
        <taxon>Gleimia</taxon>
    </lineage>
</organism>
<dbReference type="STRING" id="525245.HMPREF0044_0627"/>
<comment type="function">
    <text evidence="1">Involved in DNA recombination.</text>
</comment>
<dbReference type="RefSeq" id="WP_006546087.1">
    <property type="nucleotide sequence ID" value="NZ_DS999539.1"/>
</dbReference>
<dbReference type="AlphaFoldDB" id="C0VZN7"/>
<feature type="transmembrane region" description="Helical" evidence="5">
    <location>
        <begin position="6"/>
        <end position="31"/>
    </location>
</feature>
<keyword evidence="5" id="KW-0812">Transmembrane</keyword>
<evidence type="ECO:0000313" key="6">
    <source>
        <dbReference type="EMBL" id="EEH64156.1"/>
    </source>
</evidence>
<keyword evidence="7" id="KW-1185">Reference proteome</keyword>
<reference evidence="6 7" key="1">
    <citation type="submission" date="2009-01" db="EMBL/GenBank/DDBJ databases">
        <authorList>
            <person name="Qin X."/>
            <person name="Bachman B."/>
            <person name="Battles P."/>
            <person name="Bell A."/>
            <person name="Bess C."/>
            <person name="Bickham C."/>
            <person name="Chaboub L."/>
            <person name="Chen D."/>
            <person name="Coyle M."/>
            <person name="Deiros D.R."/>
            <person name="Dinh H."/>
            <person name="Forbes L."/>
            <person name="Fowler G."/>
            <person name="Francisco L."/>
            <person name="Fu Q."/>
            <person name="Gubbala S."/>
            <person name="Hale W."/>
            <person name="Han Y."/>
            <person name="Hemphill L."/>
            <person name="Highlander S.K."/>
            <person name="Hirani K."/>
            <person name="Hogues M."/>
            <person name="Jackson L."/>
            <person name="Jakkamsetti A."/>
            <person name="Javaid M."/>
            <person name="Jiang H."/>
            <person name="Korchina V."/>
            <person name="Kovar C."/>
            <person name="Lara F."/>
            <person name="Lee S."/>
            <person name="Mata R."/>
            <person name="Mathew T."/>
            <person name="Moen C."/>
            <person name="Morales K."/>
            <person name="Munidasa M."/>
            <person name="Nazareth L."/>
            <person name="Ngo R."/>
            <person name="Nguyen L."/>
            <person name="Okwuonu G."/>
            <person name="Ongeri F."/>
            <person name="Patil S."/>
            <person name="Petrosino J."/>
            <person name="Pham C."/>
            <person name="Pham P."/>
            <person name="Pu L.-L."/>
            <person name="Puazo M."/>
            <person name="Raj R."/>
            <person name="Reid J."/>
            <person name="Rouhana J."/>
            <person name="Saada N."/>
            <person name="Shang Y."/>
            <person name="Simmons D."/>
            <person name="Thornton R."/>
            <person name="Warren J."/>
            <person name="Weissenberger G."/>
            <person name="Zhang J."/>
            <person name="Zhang L."/>
            <person name="Zhou C."/>
            <person name="Zhu D."/>
            <person name="Muzny D."/>
            <person name="Worley K."/>
            <person name="Gibbs R."/>
        </authorList>
    </citation>
    <scope>NUCLEOTIDE SEQUENCE [LARGE SCALE GENOMIC DNA]</scope>
    <source>
        <strain evidence="6 7">DSM 15436</strain>
    </source>
</reference>
<dbReference type="PANTHER" id="PTHR30563">
    <property type="entry name" value="DNA RECOMBINATION PROTEIN RMUC"/>
    <property type="match status" value="1"/>
</dbReference>
<evidence type="ECO:0000256" key="3">
    <source>
        <dbReference type="ARBA" id="ARBA00023054"/>
    </source>
</evidence>
<protein>
    <submittedName>
        <fullName evidence="6">RmuC domain protein</fullName>
    </submittedName>
</protein>
<keyword evidence="5" id="KW-1133">Transmembrane helix</keyword>
<evidence type="ECO:0000313" key="7">
    <source>
        <dbReference type="Proteomes" id="UP000010301"/>
    </source>
</evidence>
<dbReference type="OrthoDB" id="370725at2"/>
<gene>
    <name evidence="6" type="ORF">HMPREF0044_0627</name>
</gene>
<dbReference type="EMBL" id="ACFG01000029">
    <property type="protein sequence ID" value="EEH64156.1"/>
    <property type="molecule type" value="Genomic_DNA"/>
</dbReference>
<dbReference type="Pfam" id="PF02646">
    <property type="entry name" value="RmuC"/>
    <property type="match status" value="1"/>
</dbReference>
<keyword evidence="3" id="KW-0175">Coiled coil</keyword>
<evidence type="ECO:0000256" key="4">
    <source>
        <dbReference type="ARBA" id="ARBA00023172"/>
    </source>
</evidence>
<evidence type="ECO:0000256" key="2">
    <source>
        <dbReference type="ARBA" id="ARBA00009840"/>
    </source>
</evidence>
<keyword evidence="5" id="KW-0472">Membrane</keyword>
<proteinExistence type="inferred from homology"/>
<keyword evidence="4" id="KW-0233">DNA recombination</keyword>
<dbReference type="eggNOG" id="COG1322">
    <property type="taxonomic scope" value="Bacteria"/>
</dbReference>
<accession>C0VZN7</accession>
<dbReference type="PANTHER" id="PTHR30563:SF0">
    <property type="entry name" value="DNA RECOMBINATION PROTEIN RMUC"/>
    <property type="match status" value="1"/>
</dbReference>
<sequence length="368" mass="39951">MSDISIFSAVLLTLLGVFLGLITGFVGGLSYSRQHLPEAQPTKSGLGAEEAMQLQSAFSGQVTNQLSSQLRPIYESLHSLSNKVHQVDAQQRENLAGLRSQLVSAQQVDQQILQATLGLDSALRNTSKRGTWGEASLRRVLEMSGLTKHIDFAEQVSLDTEVDESGAIPDVVVYLPNNAALIIDAKVPLDAYLQVKNLEDTAQLKSHALAVQRHVTVLAKRQYAQKLTKSVDSVILFMPSEALVSASLEADPTLFEKALQQGVIVVGPAGLMALLRSVGHLWARQSLAEDAQQILKLGTTLTTRLNKLSSLLADLGKSLSNTVKSYNQVIASFEGRFKTTVRNISALETSVEPELNELETQVRSPLED</sequence>
<evidence type="ECO:0000256" key="1">
    <source>
        <dbReference type="ARBA" id="ARBA00003416"/>
    </source>
</evidence>
<comment type="caution">
    <text evidence="6">The sequence shown here is derived from an EMBL/GenBank/DDBJ whole genome shotgun (WGS) entry which is preliminary data.</text>
</comment>
<dbReference type="Proteomes" id="UP000010301">
    <property type="component" value="Unassembled WGS sequence"/>
</dbReference>
<dbReference type="HOGENOM" id="CLU_024057_1_1_11"/>
<dbReference type="InterPro" id="IPR003798">
    <property type="entry name" value="DNA_recombination_RmuC"/>
</dbReference>
<evidence type="ECO:0000256" key="5">
    <source>
        <dbReference type="SAM" id="Phobius"/>
    </source>
</evidence>